<proteinExistence type="predicted"/>
<comment type="caution">
    <text evidence="2">The sequence shown here is derived from an EMBL/GenBank/DDBJ whole genome shotgun (WGS) entry which is preliminary data.</text>
</comment>
<feature type="region of interest" description="Disordered" evidence="1">
    <location>
        <begin position="1"/>
        <end position="38"/>
    </location>
</feature>
<name>A0AAV5HSP2_9ROSI</name>
<dbReference type="EMBL" id="BPVZ01000003">
    <property type="protein sequence ID" value="GKU88783.1"/>
    <property type="molecule type" value="Genomic_DNA"/>
</dbReference>
<keyword evidence="3" id="KW-1185">Reference proteome</keyword>
<reference evidence="2 3" key="1">
    <citation type="journal article" date="2021" name="Commun. Biol.">
        <title>The genome of Shorea leprosula (Dipterocarpaceae) highlights the ecological relevance of drought in aseasonal tropical rainforests.</title>
        <authorList>
            <person name="Ng K.K.S."/>
            <person name="Kobayashi M.J."/>
            <person name="Fawcett J.A."/>
            <person name="Hatakeyama M."/>
            <person name="Paape T."/>
            <person name="Ng C.H."/>
            <person name="Ang C.C."/>
            <person name="Tnah L.H."/>
            <person name="Lee C.T."/>
            <person name="Nishiyama T."/>
            <person name="Sese J."/>
            <person name="O'Brien M.J."/>
            <person name="Copetti D."/>
            <person name="Mohd Noor M.I."/>
            <person name="Ong R.C."/>
            <person name="Putra M."/>
            <person name="Sireger I.Z."/>
            <person name="Indrioko S."/>
            <person name="Kosugi Y."/>
            <person name="Izuno A."/>
            <person name="Isagi Y."/>
            <person name="Lee S.L."/>
            <person name="Shimizu K.K."/>
        </authorList>
    </citation>
    <scope>NUCLEOTIDE SEQUENCE [LARGE SCALE GENOMIC DNA]</scope>
    <source>
        <strain evidence="2">214</strain>
    </source>
</reference>
<evidence type="ECO:0000313" key="2">
    <source>
        <dbReference type="EMBL" id="GKU88783.1"/>
    </source>
</evidence>
<organism evidence="2 3">
    <name type="scientific">Rubroshorea leprosula</name>
    <dbReference type="NCBI Taxonomy" id="152421"/>
    <lineage>
        <taxon>Eukaryota</taxon>
        <taxon>Viridiplantae</taxon>
        <taxon>Streptophyta</taxon>
        <taxon>Embryophyta</taxon>
        <taxon>Tracheophyta</taxon>
        <taxon>Spermatophyta</taxon>
        <taxon>Magnoliopsida</taxon>
        <taxon>eudicotyledons</taxon>
        <taxon>Gunneridae</taxon>
        <taxon>Pentapetalae</taxon>
        <taxon>rosids</taxon>
        <taxon>malvids</taxon>
        <taxon>Malvales</taxon>
        <taxon>Dipterocarpaceae</taxon>
        <taxon>Rubroshorea</taxon>
    </lineage>
</organism>
<dbReference type="AlphaFoldDB" id="A0AAV5HSP2"/>
<evidence type="ECO:0000313" key="3">
    <source>
        <dbReference type="Proteomes" id="UP001054252"/>
    </source>
</evidence>
<gene>
    <name evidence="2" type="ORF">SLEP1_g3004</name>
</gene>
<accession>A0AAV5HSP2</accession>
<feature type="compositionally biased region" description="Acidic residues" evidence="1">
    <location>
        <begin position="9"/>
        <end position="26"/>
    </location>
</feature>
<evidence type="ECO:0000256" key="1">
    <source>
        <dbReference type="SAM" id="MobiDB-lite"/>
    </source>
</evidence>
<protein>
    <submittedName>
        <fullName evidence="2">Uncharacterized protein</fullName>
    </submittedName>
</protein>
<sequence>MDSIKDEVGGEEESTSVSWDAEEEEVGGVSGSKDLLLM</sequence>
<dbReference type="Proteomes" id="UP001054252">
    <property type="component" value="Unassembled WGS sequence"/>
</dbReference>